<dbReference type="RefSeq" id="XP_019636438.1">
    <property type="nucleotide sequence ID" value="XM_019780879.1"/>
</dbReference>
<feature type="region of interest" description="Disordered" evidence="1">
    <location>
        <begin position="1"/>
        <end position="29"/>
    </location>
</feature>
<feature type="compositionally biased region" description="Gly residues" evidence="1">
    <location>
        <begin position="1"/>
        <end position="14"/>
    </location>
</feature>
<dbReference type="Gene3D" id="2.60.40.10">
    <property type="entry name" value="Immunoglobulins"/>
    <property type="match status" value="1"/>
</dbReference>
<keyword evidence="3" id="KW-1185">Reference proteome</keyword>
<dbReference type="InterPro" id="IPR036116">
    <property type="entry name" value="FN3_sf"/>
</dbReference>
<dbReference type="KEGG" id="bbel:109479036"/>
<evidence type="ECO:0000259" key="2">
    <source>
        <dbReference type="PROSITE" id="PS50853"/>
    </source>
</evidence>
<feature type="domain" description="Fibronectin type-III" evidence="2">
    <location>
        <begin position="37"/>
        <end position="126"/>
    </location>
</feature>
<dbReference type="AlphaFoldDB" id="A0A6P4ZI32"/>
<proteinExistence type="predicted"/>
<accession>A0A6P4ZI32</accession>
<dbReference type="OrthoDB" id="10471870at2759"/>
<dbReference type="InterPro" id="IPR013783">
    <property type="entry name" value="Ig-like_fold"/>
</dbReference>
<evidence type="ECO:0000256" key="1">
    <source>
        <dbReference type="SAM" id="MobiDB-lite"/>
    </source>
</evidence>
<reference evidence="4" key="1">
    <citation type="submission" date="2025-08" db="UniProtKB">
        <authorList>
            <consortium name="RefSeq"/>
        </authorList>
    </citation>
    <scope>IDENTIFICATION</scope>
    <source>
        <tissue evidence="4">Gonad</tissue>
    </source>
</reference>
<name>A0A6P4ZI32_BRABE</name>
<gene>
    <name evidence="4" type="primary">LOC109479036</name>
</gene>
<sequence>MAQGYKSGGPGDGDYWGSDPNRTRGSTVQGFKQVPSAPYNLRCEAKSYQEATVFWELPTGKEISSINLQLFKDQGYGSWSKVKEDSFESTTRSVTVTTSGPLEKYALQVRADNRFGHGDPESIKLG</sequence>
<organism evidence="3 4">
    <name type="scientific">Branchiostoma belcheri</name>
    <name type="common">Amphioxus</name>
    <dbReference type="NCBI Taxonomy" id="7741"/>
    <lineage>
        <taxon>Eukaryota</taxon>
        <taxon>Metazoa</taxon>
        <taxon>Chordata</taxon>
        <taxon>Cephalochordata</taxon>
        <taxon>Leptocardii</taxon>
        <taxon>Amphioxiformes</taxon>
        <taxon>Branchiostomatidae</taxon>
        <taxon>Branchiostoma</taxon>
    </lineage>
</organism>
<dbReference type="GeneID" id="109479036"/>
<protein>
    <submittedName>
        <fullName evidence="4">Uncharacterized protein LOC109479036</fullName>
    </submittedName>
</protein>
<dbReference type="Pfam" id="PF00041">
    <property type="entry name" value="fn3"/>
    <property type="match status" value="1"/>
</dbReference>
<evidence type="ECO:0000313" key="3">
    <source>
        <dbReference type="Proteomes" id="UP000515135"/>
    </source>
</evidence>
<dbReference type="PROSITE" id="PS50853">
    <property type="entry name" value="FN3"/>
    <property type="match status" value="1"/>
</dbReference>
<dbReference type="InterPro" id="IPR003961">
    <property type="entry name" value="FN3_dom"/>
</dbReference>
<dbReference type="SUPFAM" id="SSF49265">
    <property type="entry name" value="Fibronectin type III"/>
    <property type="match status" value="1"/>
</dbReference>
<dbReference type="Proteomes" id="UP000515135">
    <property type="component" value="Unplaced"/>
</dbReference>
<evidence type="ECO:0000313" key="4">
    <source>
        <dbReference type="RefSeq" id="XP_019636438.1"/>
    </source>
</evidence>